<sequence>QLSALDATKRKIYEKIAQNPIKPGAGVISIQISRINYAALGTREWGGDIMCLLIKTEDTITIVIPLLIDVRV</sequence>
<accession>A0A0F9N4P2</accession>
<proteinExistence type="predicted"/>
<protein>
    <submittedName>
        <fullName evidence="1">Uncharacterized protein</fullName>
    </submittedName>
</protein>
<gene>
    <name evidence="1" type="ORF">LCGC14_1379740</name>
</gene>
<feature type="non-terminal residue" evidence="1">
    <location>
        <position position="1"/>
    </location>
</feature>
<name>A0A0F9N4P2_9ZZZZ</name>
<evidence type="ECO:0000313" key="1">
    <source>
        <dbReference type="EMBL" id="KKM76472.1"/>
    </source>
</evidence>
<dbReference type="EMBL" id="LAZR01008803">
    <property type="protein sequence ID" value="KKM76472.1"/>
    <property type="molecule type" value="Genomic_DNA"/>
</dbReference>
<reference evidence="1" key="1">
    <citation type="journal article" date="2015" name="Nature">
        <title>Complex archaea that bridge the gap between prokaryotes and eukaryotes.</title>
        <authorList>
            <person name="Spang A."/>
            <person name="Saw J.H."/>
            <person name="Jorgensen S.L."/>
            <person name="Zaremba-Niedzwiedzka K."/>
            <person name="Martijn J."/>
            <person name="Lind A.E."/>
            <person name="van Eijk R."/>
            <person name="Schleper C."/>
            <person name="Guy L."/>
            <person name="Ettema T.J."/>
        </authorList>
    </citation>
    <scope>NUCLEOTIDE SEQUENCE</scope>
</reference>
<organism evidence="1">
    <name type="scientific">marine sediment metagenome</name>
    <dbReference type="NCBI Taxonomy" id="412755"/>
    <lineage>
        <taxon>unclassified sequences</taxon>
        <taxon>metagenomes</taxon>
        <taxon>ecological metagenomes</taxon>
    </lineage>
</organism>
<comment type="caution">
    <text evidence="1">The sequence shown here is derived from an EMBL/GenBank/DDBJ whole genome shotgun (WGS) entry which is preliminary data.</text>
</comment>
<dbReference type="AlphaFoldDB" id="A0A0F9N4P2"/>